<organism evidence="2">
    <name type="scientific">viral metagenome</name>
    <dbReference type="NCBI Taxonomy" id="1070528"/>
    <lineage>
        <taxon>unclassified sequences</taxon>
        <taxon>metagenomes</taxon>
        <taxon>organismal metagenomes</taxon>
    </lineage>
</organism>
<protein>
    <submittedName>
        <fullName evidence="2">Uncharacterized protein</fullName>
    </submittedName>
</protein>
<name>A0A6C0E543_9ZZZZ</name>
<keyword evidence="1" id="KW-0812">Transmembrane</keyword>
<keyword evidence="1" id="KW-0472">Membrane</keyword>
<proteinExistence type="predicted"/>
<evidence type="ECO:0000313" key="2">
    <source>
        <dbReference type="EMBL" id="QHT23700.1"/>
    </source>
</evidence>
<feature type="transmembrane region" description="Helical" evidence="1">
    <location>
        <begin position="6"/>
        <end position="23"/>
    </location>
</feature>
<evidence type="ECO:0000256" key="1">
    <source>
        <dbReference type="SAM" id="Phobius"/>
    </source>
</evidence>
<dbReference type="EMBL" id="MN739734">
    <property type="protein sequence ID" value="QHT23700.1"/>
    <property type="molecule type" value="Genomic_DNA"/>
</dbReference>
<sequence>MNGDFLKTVGLMIVIAIVIYFAFRVMNELIPRLQETFTENIEGLTTLSNSKNNLGSSFNGVAGNAATYSKKIEGQTAKMIDGMLIPKYRSDYESVLLNLEHFHNANLLNKLLNYNLNDPTKSSEELSDIVKHHDNVVQSLNNAMKFLDSQ</sequence>
<keyword evidence="1" id="KW-1133">Transmembrane helix</keyword>
<dbReference type="AlphaFoldDB" id="A0A6C0E543"/>
<accession>A0A6C0E543</accession>
<reference evidence="2" key="1">
    <citation type="journal article" date="2020" name="Nature">
        <title>Giant virus diversity and host interactions through global metagenomics.</title>
        <authorList>
            <person name="Schulz F."/>
            <person name="Roux S."/>
            <person name="Paez-Espino D."/>
            <person name="Jungbluth S."/>
            <person name="Walsh D.A."/>
            <person name="Denef V.J."/>
            <person name="McMahon K.D."/>
            <person name="Konstantinidis K.T."/>
            <person name="Eloe-Fadrosh E.A."/>
            <person name="Kyrpides N.C."/>
            <person name="Woyke T."/>
        </authorList>
    </citation>
    <scope>NUCLEOTIDE SEQUENCE</scope>
    <source>
        <strain evidence="2">GVMAG-M-3300023179-116</strain>
    </source>
</reference>